<evidence type="ECO:0000313" key="3">
    <source>
        <dbReference type="Proteomes" id="UP000237968"/>
    </source>
</evidence>
<feature type="transmembrane region" description="Helical" evidence="1">
    <location>
        <begin position="108"/>
        <end position="129"/>
    </location>
</feature>
<keyword evidence="1" id="KW-1133">Transmembrane helix</keyword>
<evidence type="ECO:0000256" key="1">
    <source>
        <dbReference type="SAM" id="Phobius"/>
    </source>
</evidence>
<feature type="transmembrane region" description="Helical" evidence="1">
    <location>
        <begin position="366"/>
        <end position="386"/>
    </location>
</feature>
<dbReference type="EMBL" id="PVNK01000162">
    <property type="protein sequence ID" value="PRP97123.1"/>
    <property type="molecule type" value="Genomic_DNA"/>
</dbReference>
<protein>
    <recommendedName>
        <fullName evidence="4">Glycosyltransferase RgtA/B/C/D-like domain-containing protein</fullName>
    </recommendedName>
</protein>
<feature type="transmembrane region" description="Helical" evidence="1">
    <location>
        <begin position="266"/>
        <end position="285"/>
    </location>
</feature>
<organism evidence="2 3">
    <name type="scientific">Enhygromyxa salina</name>
    <dbReference type="NCBI Taxonomy" id="215803"/>
    <lineage>
        <taxon>Bacteria</taxon>
        <taxon>Pseudomonadati</taxon>
        <taxon>Myxococcota</taxon>
        <taxon>Polyangia</taxon>
        <taxon>Nannocystales</taxon>
        <taxon>Nannocystaceae</taxon>
        <taxon>Enhygromyxa</taxon>
    </lineage>
</organism>
<gene>
    <name evidence="2" type="ORF">ENSA5_35080</name>
</gene>
<proteinExistence type="predicted"/>
<accession>A0A2S9XWA8</accession>
<dbReference type="AlphaFoldDB" id="A0A2S9XWA8"/>
<evidence type="ECO:0000313" key="2">
    <source>
        <dbReference type="EMBL" id="PRP97123.1"/>
    </source>
</evidence>
<comment type="caution">
    <text evidence="2">The sequence shown here is derived from an EMBL/GenBank/DDBJ whole genome shotgun (WGS) entry which is preliminary data.</text>
</comment>
<dbReference type="OrthoDB" id="5486249at2"/>
<sequence>MQAHLHGIFEARDLLYDDEYAALRMSPLFAFVTERGVVSNHWPVGASFLQAPGWLLGRLAGLTLVGDGVSERAATWTVPLLGLRCWALLVLAWVSVRVHRWLAARVPRARATLATAALVLGTPLLYYAAESPLRPHLWGAAVVAVLTMRWFDAIERAAEDPERARQSLRRPLELATYVGLATAVRPQLAILVVLVAHERWLASAEASLVDRVKLLATHGLASAAAFVVWPLLVLRMQLWMYGGLGDYSGEVSHQLRAFLLSTHHGALVWCPVLVLGLLGLAIGAAQRRHGALILIGLFAAQIWLDAGTREIEPYTVLGTRTWAAGTAFGPRKLLDAIPLLLPGVVWLSRWLDSQLPSEQRRWRRRLAAATVLALVPTLLLLTAAFVDPKVCSSVLDPERLSIALSLGFDPSNWQLAWDQRALALRVTLSVATIVGLPLAVLVVAQLRHGPGSRPRAASQARRWPWLLVLAAGIAANLWLVWLEARSAALLEADPQRMDRAAAQMNPWHEATVSEIPRHHALLRARLGPEAVPD</sequence>
<keyword evidence="3" id="KW-1185">Reference proteome</keyword>
<feature type="transmembrane region" description="Helical" evidence="1">
    <location>
        <begin position="463"/>
        <end position="481"/>
    </location>
</feature>
<feature type="transmembrane region" description="Helical" evidence="1">
    <location>
        <begin position="215"/>
        <end position="234"/>
    </location>
</feature>
<keyword evidence="1" id="KW-0812">Transmembrane</keyword>
<feature type="transmembrane region" description="Helical" evidence="1">
    <location>
        <begin position="73"/>
        <end position="96"/>
    </location>
</feature>
<dbReference type="RefSeq" id="WP_106392852.1">
    <property type="nucleotide sequence ID" value="NZ_PVNK01000162.1"/>
</dbReference>
<name>A0A2S9XWA8_9BACT</name>
<feature type="transmembrane region" description="Helical" evidence="1">
    <location>
        <begin position="174"/>
        <end position="195"/>
    </location>
</feature>
<reference evidence="2 3" key="1">
    <citation type="submission" date="2018-03" db="EMBL/GenBank/DDBJ databases">
        <title>Draft Genome Sequences of the Obligatory Marine Myxobacteria Enhygromyxa salina SWB005.</title>
        <authorList>
            <person name="Poehlein A."/>
            <person name="Moghaddam J.A."/>
            <person name="Harms H."/>
            <person name="Alanjari M."/>
            <person name="Koenig G.M."/>
            <person name="Daniel R."/>
            <person name="Schaeberle T.F."/>
        </authorList>
    </citation>
    <scope>NUCLEOTIDE SEQUENCE [LARGE SCALE GENOMIC DNA]</scope>
    <source>
        <strain evidence="2 3">SWB005</strain>
    </source>
</reference>
<dbReference type="Proteomes" id="UP000237968">
    <property type="component" value="Unassembled WGS sequence"/>
</dbReference>
<evidence type="ECO:0008006" key="4">
    <source>
        <dbReference type="Google" id="ProtNLM"/>
    </source>
</evidence>
<keyword evidence="1" id="KW-0472">Membrane</keyword>
<feature type="transmembrane region" description="Helical" evidence="1">
    <location>
        <begin position="422"/>
        <end position="443"/>
    </location>
</feature>